<keyword evidence="3" id="KW-1185">Reference proteome</keyword>
<feature type="compositionally biased region" description="Acidic residues" evidence="1">
    <location>
        <begin position="313"/>
        <end position="326"/>
    </location>
</feature>
<name>A0A1J4JMZ2_9EUKA</name>
<evidence type="ECO:0000256" key="1">
    <source>
        <dbReference type="SAM" id="MobiDB-lite"/>
    </source>
</evidence>
<feature type="compositionally biased region" description="Basic and acidic residues" evidence="1">
    <location>
        <begin position="272"/>
        <end position="286"/>
    </location>
</feature>
<reference evidence="2" key="1">
    <citation type="submission" date="2016-10" db="EMBL/GenBank/DDBJ databases">
        <authorList>
            <person name="Benchimol M."/>
            <person name="Almeida L.G."/>
            <person name="Vasconcelos A.T."/>
            <person name="Perreira-Neves A."/>
            <person name="Rosa I.A."/>
            <person name="Tasca T."/>
            <person name="Bogo M.R."/>
            <person name="de Souza W."/>
        </authorList>
    </citation>
    <scope>NUCLEOTIDE SEQUENCE [LARGE SCALE GENOMIC DNA]</scope>
    <source>
        <strain evidence="2">K</strain>
    </source>
</reference>
<dbReference type="Proteomes" id="UP000179807">
    <property type="component" value="Unassembled WGS sequence"/>
</dbReference>
<dbReference type="GeneID" id="94843461"/>
<evidence type="ECO:0000313" key="2">
    <source>
        <dbReference type="EMBL" id="OHT00443.1"/>
    </source>
</evidence>
<dbReference type="RefSeq" id="XP_068353579.1">
    <property type="nucleotide sequence ID" value="XM_068508757.1"/>
</dbReference>
<dbReference type="EMBL" id="MLAK01000955">
    <property type="protein sequence ID" value="OHT00443.1"/>
    <property type="molecule type" value="Genomic_DNA"/>
</dbReference>
<feature type="compositionally biased region" description="Polar residues" evidence="1">
    <location>
        <begin position="260"/>
        <end position="271"/>
    </location>
</feature>
<proteinExistence type="predicted"/>
<dbReference type="VEuPathDB" id="TrichDB:TRFO_32902"/>
<gene>
    <name evidence="2" type="ORF">TRFO_32902</name>
</gene>
<feature type="compositionally biased region" description="Polar residues" evidence="1">
    <location>
        <begin position="292"/>
        <end position="309"/>
    </location>
</feature>
<protein>
    <submittedName>
        <fullName evidence="2">Uncharacterized protein</fullName>
    </submittedName>
</protein>
<feature type="region of interest" description="Disordered" evidence="1">
    <location>
        <begin position="255"/>
        <end position="332"/>
    </location>
</feature>
<organism evidence="2 3">
    <name type="scientific">Tritrichomonas foetus</name>
    <dbReference type="NCBI Taxonomy" id="1144522"/>
    <lineage>
        <taxon>Eukaryota</taxon>
        <taxon>Metamonada</taxon>
        <taxon>Parabasalia</taxon>
        <taxon>Tritrichomonadida</taxon>
        <taxon>Tritrichomonadidae</taxon>
        <taxon>Tritrichomonas</taxon>
    </lineage>
</organism>
<comment type="caution">
    <text evidence="2">The sequence shown here is derived from an EMBL/GenBank/DDBJ whole genome shotgun (WGS) entry which is preliminary data.</text>
</comment>
<feature type="compositionally biased region" description="Polar residues" evidence="1">
    <location>
        <begin position="199"/>
        <end position="209"/>
    </location>
</feature>
<feature type="compositionally biased region" description="Polar residues" evidence="1">
    <location>
        <begin position="183"/>
        <end position="192"/>
    </location>
</feature>
<feature type="compositionally biased region" description="Low complexity" evidence="1">
    <location>
        <begin position="150"/>
        <end position="166"/>
    </location>
</feature>
<feature type="region of interest" description="Disordered" evidence="1">
    <location>
        <begin position="150"/>
        <end position="209"/>
    </location>
</feature>
<dbReference type="AlphaFoldDB" id="A0A1J4JMZ2"/>
<evidence type="ECO:0000313" key="3">
    <source>
        <dbReference type="Proteomes" id="UP000179807"/>
    </source>
</evidence>
<accession>A0A1J4JMZ2</accession>
<sequence length="622" mass="70187">MRAKKRFYCFIDKLVCKQAAVFNPSLIVIIGPNEIRLINSSSEYPTFYFKQKIKCSIHDADECGMKANSVTFSITENSNENSNEVCHKKMGFSLLTGNQFSQKTEIKSENGDIFELFFRGSICFNEEIPSWFVSINAPFAKSINKSSKSMSSSFLDDSDDSQTSSSEEPEEVNLGFSDRSFYGNRSNNQHITNPDHFKTSSSAVPSNNMKVPVPTPPSLYGSGIMTNGHESKKSVNVPKFPAFNPQQRIQLMSGKGRTLPVSSHRAQSNAGTEKKEDTHSDFDFKFKRPKTKSFSSNIPPFASTLNPSKNGEADEDNNEEEDECQDEMPSKDDSHVLTGLEIFIQAKWELLLRHSQETAGYEIGKEFMKLSNDIFTLEQKYGIILLESFLIKIGNSKVAYRCYNSLLQTYQMVLTNIRLAVHIRKIIRKLIQRIYKNTCSKVFIAQITAALTAGPSSKEFSTAITKFNEMRSRYPGDSGKFLFDCLLELADCEMCNLMITKMIFNSYSMIQNLNSNLPAFETIGSLKFSRLGQSFKVISSRNELMACPLLAKRIAPLLSSTFIFYLLSIVRPDKAFPQALPFEKLQKFALISGVNSRKPLEECLLKPGRLLIPKHIENLEPE</sequence>